<gene>
    <name evidence="2" type="ORF">A9Z60_06225</name>
</gene>
<evidence type="ECO:0000313" key="2">
    <source>
        <dbReference type="EMBL" id="OBX51870.1"/>
    </source>
</evidence>
<name>A0A1B8PL54_MORNO</name>
<feature type="transmembrane region" description="Helical" evidence="1">
    <location>
        <begin position="185"/>
        <end position="208"/>
    </location>
</feature>
<evidence type="ECO:0000313" key="3">
    <source>
        <dbReference type="Proteomes" id="UP000092671"/>
    </source>
</evidence>
<reference evidence="2 3" key="1">
    <citation type="submission" date="2016-06" db="EMBL/GenBank/DDBJ databases">
        <title>Draft genome of Moraxella nonliquefaciens CCUG 60284.</title>
        <authorList>
            <person name="Salva-Serra F."/>
            <person name="Engstrom-Jakobsson H."/>
            <person name="Thorell K."/>
            <person name="Gonzales-Siles L."/>
            <person name="Karlsson R."/>
            <person name="Boulund F."/>
            <person name="Engstrand L."/>
            <person name="Kristiansson E."/>
            <person name="Moore E."/>
        </authorList>
    </citation>
    <scope>NUCLEOTIDE SEQUENCE [LARGE SCALE GENOMIC DNA]</scope>
    <source>
        <strain evidence="2 3">CCUG 60284</strain>
    </source>
</reference>
<keyword evidence="1" id="KW-1133">Transmembrane helix</keyword>
<dbReference type="PANTHER" id="PTHR37814">
    <property type="entry name" value="CONSERVED MEMBRANE PROTEIN"/>
    <property type="match status" value="1"/>
</dbReference>
<dbReference type="PANTHER" id="PTHR37814:SF1">
    <property type="entry name" value="MEMBRANE PROTEIN"/>
    <property type="match status" value="1"/>
</dbReference>
<feature type="transmembrane region" description="Helical" evidence="1">
    <location>
        <begin position="263"/>
        <end position="287"/>
    </location>
</feature>
<feature type="transmembrane region" description="Helical" evidence="1">
    <location>
        <begin position="299"/>
        <end position="318"/>
    </location>
</feature>
<dbReference type="OrthoDB" id="4424890at2"/>
<evidence type="ECO:0000256" key="1">
    <source>
        <dbReference type="SAM" id="Phobius"/>
    </source>
</evidence>
<feature type="transmembrane region" description="Helical" evidence="1">
    <location>
        <begin position="80"/>
        <end position="102"/>
    </location>
</feature>
<protein>
    <recommendedName>
        <fullName evidence="4">Membrane protein YkvI</fullName>
    </recommendedName>
</protein>
<organism evidence="2 3">
    <name type="scientific">Moraxella nonliquefaciens</name>
    <dbReference type="NCBI Taxonomy" id="478"/>
    <lineage>
        <taxon>Bacteria</taxon>
        <taxon>Pseudomonadati</taxon>
        <taxon>Pseudomonadota</taxon>
        <taxon>Gammaproteobacteria</taxon>
        <taxon>Moraxellales</taxon>
        <taxon>Moraxellaceae</taxon>
        <taxon>Moraxella</taxon>
    </lineage>
</organism>
<feature type="transmembrane region" description="Helical" evidence="1">
    <location>
        <begin position="220"/>
        <end position="243"/>
    </location>
</feature>
<keyword evidence="1" id="KW-0812">Transmembrane</keyword>
<feature type="transmembrane region" description="Helical" evidence="1">
    <location>
        <begin position="142"/>
        <end position="162"/>
    </location>
</feature>
<keyword evidence="1" id="KW-0472">Membrane</keyword>
<proteinExistence type="predicted"/>
<dbReference type="InterPro" id="IPR038728">
    <property type="entry name" value="YkvI-like"/>
</dbReference>
<sequence>MNYKRIIMIALAYVGVVTGAGLSSGQEVFQYFVNFGTIGLVGVVLVGILHAIFGRIILTLGSYYRAREHSAVLERITGKLVYRLLDISLILSGFVLGFVMIAGAGANLNQEFGLPTWVGALLCSVLVVVVSMMNFERVTQAIGVFTPIIVGIIVLLAIYTFWGKSYDWVALDGFAKTLPKALPNIWVSVVNYYAICIMAAAAMSFVLGGNEMYVGEAGRGGLIGGAIIGVITTCTAFILLANIELASQVAIPMQALVAQIHPIFGTFMSIIIFGMIFNTAISLYYSLAKRFSGADDVRFKKLMVIFVAVGFGLSFAGFKTLVATVFPILGYIGMLMLLVLTTTWIKNRHIIKEERLRRRQIFDLMVQKHDDDQHFDKTHQKHLDGLIDKSVLDNDDLRQQMRDMAKEHLDDKG</sequence>
<dbReference type="AlphaFoldDB" id="A0A1B8PL54"/>
<dbReference type="GeneID" id="302268904"/>
<accession>A0A1B8PL54</accession>
<feature type="transmembrane region" description="Helical" evidence="1">
    <location>
        <begin position="35"/>
        <end position="60"/>
    </location>
</feature>
<evidence type="ECO:0008006" key="4">
    <source>
        <dbReference type="Google" id="ProtNLM"/>
    </source>
</evidence>
<feature type="transmembrane region" description="Helical" evidence="1">
    <location>
        <begin position="114"/>
        <end position="135"/>
    </location>
</feature>
<dbReference type="Proteomes" id="UP000092671">
    <property type="component" value="Unassembled WGS sequence"/>
</dbReference>
<feature type="transmembrane region" description="Helical" evidence="1">
    <location>
        <begin position="324"/>
        <end position="345"/>
    </location>
</feature>
<dbReference type="EMBL" id="LZDN01000003">
    <property type="protein sequence ID" value="OBX51870.1"/>
    <property type="molecule type" value="Genomic_DNA"/>
</dbReference>
<dbReference type="RefSeq" id="WP_066892044.1">
    <property type="nucleotide sequence ID" value="NZ_LZDN01000003.1"/>
</dbReference>
<comment type="caution">
    <text evidence="2">The sequence shown here is derived from an EMBL/GenBank/DDBJ whole genome shotgun (WGS) entry which is preliminary data.</text>
</comment>